<dbReference type="Pfam" id="PF01331">
    <property type="entry name" value="mRNA_cap_enzyme"/>
    <property type="match status" value="1"/>
</dbReference>
<dbReference type="Gene3D" id="2.40.50.140">
    <property type="entry name" value="Nucleic acid-binding proteins"/>
    <property type="match status" value="1"/>
</dbReference>
<keyword evidence="6" id="KW-0547">Nucleotide-binding</keyword>
<name>A0AAD7BNJ0_9AGAR</name>
<sequence>MARIPDIPGTRILPRSKQEKSLRDTVARLCQCNGFPGSQPVSFARSDLLRLESDDFWVCEKSDGIRVLLLVYTEADSSSQSVYLIDRNNKYYQIHGFSFPRHDNPRMPLLNTLVDGELVVQVDPFSNKETLCFPAFDCLVLNDQNIMSQPLTARYGKLKQWFFEPFTRAEKHTRSFEIQIKEMNRSYHVDTVFASIPTLRHGNDGLVYTRVNAPYTPGTNANILKWKPPSEISIDFKLVLRFPPLCGESRTLDSRAKPAFLLHMWCGDRPGSGSGSPRYEEYGELFVEDDEWERMKLSGRRYHGQIVEVQWNAMLGRWRLMRLRDDKQNANYRTVVERNVQIIAEGVDRDSLLERCAAIRLASKARSDSELRFGRLATSKWSRVSGPSELAGMKR</sequence>
<dbReference type="GO" id="GO:0005634">
    <property type="term" value="C:nucleus"/>
    <property type="evidence" value="ECO:0007669"/>
    <property type="project" value="UniProtKB-SubCell"/>
</dbReference>
<comment type="catalytic activity">
    <reaction evidence="10">
        <text>a 5'-end diphospho-ribonucleoside in mRNA + GTP + H(+) = a 5'-end (5'-triphosphoguanosine)-ribonucleoside in mRNA + diphosphate</text>
        <dbReference type="Rhea" id="RHEA:67012"/>
        <dbReference type="Rhea" id="RHEA-COMP:17165"/>
        <dbReference type="Rhea" id="RHEA-COMP:17166"/>
        <dbReference type="ChEBI" id="CHEBI:15378"/>
        <dbReference type="ChEBI" id="CHEBI:33019"/>
        <dbReference type="ChEBI" id="CHEBI:37565"/>
        <dbReference type="ChEBI" id="CHEBI:167616"/>
        <dbReference type="ChEBI" id="CHEBI:167617"/>
        <dbReference type="EC" id="2.7.7.50"/>
    </reaction>
    <physiologicalReaction direction="left-to-right" evidence="10">
        <dbReference type="Rhea" id="RHEA:67013"/>
    </physiologicalReaction>
</comment>
<evidence type="ECO:0000256" key="2">
    <source>
        <dbReference type="ARBA" id="ARBA00012475"/>
    </source>
</evidence>
<keyword evidence="5" id="KW-0548">Nucleotidyltransferase</keyword>
<keyword evidence="9" id="KW-0539">Nucleus</keyword>
<dbReference type="EMBL" id="JARKIF010000012">
    <property type="protein sequence ID" value="KAJ7625687.1"/>
    <property type="molecule type" value="Genomic_DNA"/>
</dbReference>
<proteinExistence type="predicted"/>
<dbReference type="PANTHER" id="PTHR10367:SF17">
    <property type="entry name" value="MRNA-CAPPING ENZYME"/>
    <property type="match status" value="1"/>
</dbReference>
<dbReference type="InterPro" id="IPR012310">
    <property type="entry name" value="DNA_ligase_ATP-dep_cent"/>
</dbReference>
<keyword evidence="7" id="KW-0506">mRNA capping</keyword>
<dbReference type="GO" id="GO:0005525">
    <property type="term" value="F:GTP binding"/>
    <property type="evidence" value="ECO:0007669"/>
    <property type="project" value="UniProtKB-KW"/>
</dbReference>
<evidence type="ECO:0000256" key="5">
    <source>
        <dbReference type="ARBA" id="ARBA00022695"/>
    </source>
</evidence>
<evidence type="ECO:0000256" key="1">
    <source>
        <dbReference type="ARBA" id="ARBA00004123"/>
    </source>
</evidence>
<dbReference type="AlphaFoldDB" id="A0AAD7BNJ0"/>
<organism evidence="12 13">
    <name type="scientific">Roridomyces roridus</name>
    <dbReference type="NCBI Taxonomy" id="1738132"/>
    <lineage>
        <taxon>Eukaryota</taxon>
        <taxon>Fungi</taxon>
        <taxon>Dikarya</taxon>
        <taxon>Basidiomycota</taxon>
        <taxon>Agaricomycotina</taxon>
        <taxon>Agaricomycetes</taxon>
        <taxon>Agaricomycetidae</taxon>
        <taxon>Agaricales</taxon>
        <taxon>Marasmiineae</taxon>
        <taxon>Mycenaceae</taxon>
        <taxon>Roridomyces</taxon>
    </lineage>
</organism>
<evidence type="ECO:0000256" key="4">
    <source>
        <dbReference type="ARBA" id="ARBA00022679"/>
    </source>
</evidence>
<dbReference type="PROSITE" id="PS50160">
    <property type="entry name" value="DNA_LIGASE_A3"/>
    <property type="match status" value="1"/>
</dbReference>
<accession>A0AAD7BNJ0</accession>
<evidence type="ECO:0000313" key="12">
    <source>
        <dbReference type="EMBL" id="KAJ7625687.1"/>
    </source>
</evidence>
<dbReference type="InterPro" id="IPR013846">
    <property type="entry name" value="mRNA_cap_enzyme_C"/>
</dbReference>
<dbReference type="InterPro" id="IPR051029">
    <property type="entry name" value="mRNA_Capping_Enz/RNA_Phosphat"/>
</dbReference>
<dbReference type="InterPro" id="IPR001339">
    <property type="entry name" value="mRNA_cap_enzyme_adenylation"/>
</dbReference>
<dbReference type="Gene3D" id="3.30.470.30">
    <property type="entry name" value="DNA ligase/mRNA capping enzyme"/>
    <property type="match status" value="1"/>
</dbReference>
<dbReference type="GO" id="GO:0003910">
    <property type="term" value="F:DNA ligase (ATP) activity"/>
    <property type="evidence" value="ECO:0007669"/>
    <property type="project" value="InterPro"/>
</dbReference>
<comment type="caution">
    <text evidence="12">The sequence shown here is derived from an EMBL/GenBank/DDBJ whole genome shotgun (WGS) entry which is preliminary data.</text>
</comment>
<evidence type="ECO:0000256" key="6">
    <source>
        <dbReference type="ARBA" id="ARBA00022741"/>
    </source>
</evidence>
<evidence type="ECO:0000259" key="11">
    <source>
        <dbReference type="PROSITE" id="PS50160"/>
    </source>
</evidence>
<dbReference type="GO" id="GO:0004484">
    <property type="term" value="F:mRNA guanylyltransferase activity"/>
    <property type="evidence" value="ECO:0007669"/>
    <property type="project" value="UniProtKB-EC"/>
</dbReference>
<dbReference type="PANTHER" id="PTHR10367">
    <property type="entry name" value="MRNA-CAPPING ENZYME"/>
    <property type="match status" value="1"/>
</dbReference>
<dbReference type="EC" id="2.7.7.50" evidence="2"/>
<feature type="domain" description="ATP-dependent DNA ligase family profile" evidence="11">
    <location>
        <begin position="131"/>
        <end position="228"/>
    </location>
</feature>
<dbReference type="GO" id="GO:0006310">
    <property type="term" value="P:DNA recombination"/>
    <property type="evidence" value="ECO:0007669"/>
    <property type="project" value="InterPro"/>
</dbReference>
<comment type="subcellular location">
    <subcellularLocation>
        <location evidence="1">Nucleus</location>
    </subcellularLocation>
</comment>
<gene>
    <name evidence="12" type="ORF">FB45DRAFT_70711</name>
</gene>
<keyword evidence="13" id="KW-1185">Reference proteome</keyword>
<dbReference type="Proteomes" id="UP001221142">
    <property type="component" value="Unassembled WGS sequence"/>
</dbReference>
<dbReference type="GO" id="GO:0006370">
    <property type="term" value="P:7-methylguanosine mRNA capping"/>
    <property type="evidence" value="ECO:0007669"/>
    <property type="project" value="UniProtKB-KW"/>
</dbReference>
<dbReference type="GO" id="GO:0005524">
    <property type="term" value="F:ATP binding"/>
    <property type="evidence" value="ECO:0007669"/>
    <property type="project" value="InterPro"/>
</dbReference>
<dbReference type="GO" id="GO:0006281">
    <property type="term" value="P:DNA repair"/>
    <property type="evidence" value="ECO:0007669"/>
    <property type="project" value="InterPro"/>
</dbReference>
<keyword evidence="3" id="KW-0507">mRNA processing</keyword>
<evidence type="ECO:0000313" key="13">
    <source>
        <dbReference type="Proteomes" id="UP001221142"/>
    </source>
</evidence>
<dbReference type="SUPFAM" id="SSF50249">
    <property type="entry name" value="Nucleic acid-binding proteins"/>
    <property type="match status" value="1"/>
</dbReference>
<evidence type="ECO:0000256" key="7">
    <source>
        <dbReference type="ARBA" id="ARBA00023042"/>
    </source>
</evidence>
<evidence type="ECO:0000256" key="10">
    <source>
        <dbReference type="ARBA" id="ARBA00044624"/>
    </source>
</evidence>
<reference evidence="12" key="1">
    <citation type="submission" date="2023-03" db="EMBL/GenBank/DDBJ databases">
        <title>Massive genome expansion in bonnet fungi (Mycena s.s.) driven by repeated elements and novel gene families across ecological guilds.</title>
        <authorList>
            <consortium name="Lawrence Berkeley National Laboratory"/>
            <person name="Harder C.B."/>
            <person name="Miyauchi S."/>
            <person name="Viragh M."/>
            <person name="Kuo A."/>
            <person name="Thoen E."/>
            <person name="Andreopoulos B."/>
            <person name="Lu D."/>
            <person name="Skrede I."/>
            <person name="Drula E."/>
            <person name="Henrissat B."/>
            <person name="Morin E."/>
            <person name="Kohler A."/>
            <person name="Barry K."/>
            <person name="LaButti K."/>
            <person name="Morin E."/>
            <person name="Salamov A."/>
            <person name="Lipzen A."/>
            <person name="Mereny Z."/>
            <person name="Hegedus B."/>
            <person name="Baldrian P."/>
            <person name="Stursova M."/>
            <person name="Weitz H."/>
            <person name="Taylor A."/>
            <person name="Grigoriev I.V."/>
            <person name="Nagy L.G."/>
            <person name="Martin F."/>
            <person name="Kauserud H."/>
        </authorList>
    </citation>
    <scope>NUCLEOTIDE SEQUENCE</scope>
    <source>
        <strain evidence="12">9284</strain>
    </source>
</reference>
<dbReference type="CDD" id="cd07895">
    <property type="entry name" value="Adenylation_mRNA_capping"/>
    <property type="match status" value="1"/>
</dbReference>
<evidence type="ECO:0000256" key="9">
    <source>
        <dbReference type="ARBA" id="ARBA00023242"/>
    </source>
</evidence>
<evidence type="ECO:0000256" key="3">
    <source>
        <dbReference type="ARBA" id="ARBA00022664"/>
    </source>
</evidence>
<keyword evidence="4" id="KW-0808">Transferase</keyword>
<protein>
    <recommendedName>
        <fullName evidence="2">mRNA guanylyltransferase</fullName>
        <ecNumber evidence="2">2.7.7.50</ecNumber>
    </recommendedName>
</protein>
<dbReference type="InterPro" id="IPR012340">
    <property type="entry name" value="NA-bd_OB-fold"/>
</dbReference>
<evidence type="ECO:0000256" key="8">
    <source>
        <dbReference type="ARBA" id="ARBA00023134"/>
    </source>
</evidence>
<keyword evidence="8" id="KW-0342">GTP-binding</keyword>
<dbReference type="SUPFAM" id="SSF56091">
    <property type="entry name" value="DNA ligase/mRNA capping enzyme, catalytic domain"/>
    <property type="match status" value="1"/>
</dbReference>
<dbReference type="Pfam" id="PF03919">
    <property type="entry name" value="mRNA_cap_C"/>
    <property type="match status" value="1"/>
</dbReference>